<organism evidence="1 2">
    <name type="scientific">Autumnicola musiva</name>
    <dbReference type="NCBI Taxonomy" id="3075589"/>
    <lineage>
        <taxon>Bacteria</taxon>
        <taxon>Pseudomonadati</taxon>
        <taxon>Bacteroidota</taxon>
        <taxon>Flavobacteriia</taxon>
        <taxon>Flavobacteriales</taxon>
        <taxon>Flavobacteriaceae</taxon>
        <taxon>Autumnicola</taxon>
    </lineage>
</organism>
<proteinExistence type="predicted"/>
<dbReference type="PANTHER" id="PTHR41247">
    <property type="entry name" value="HTH-TYPE TRANSCRIPTIONAL REPRESSOR YCNK"/>
    <property type="match status" value="1"/>
</dbReference>
<dbReference type="Pfam" id="PF05573">
    <property type="entry name" value="NosL"/>
    <property type="match status" value="1"/>
</dbReference>
<comment type="caution">
    <text evidence="1">The sequence shown here is derived from an EMBL/GenBank/DDBJ whole genome shotgun (WGS) entry which is preliminary data.</text>
</comment>
<dbReference type="InterPro" id="IPR008719">
    <property type="entry name" value="N2O_reductase_NosL"/>
</dbReference>
<keyword evidence="2" id="KW-1185">Reference proteome</keyword>
<dbReference type="PROSITE" id="PS51257">
    <property type="entry name" value="PROKAR_LIPOPROTEIN"/>
    <property type="match status" value="1"/>
</dbReference>
<sequence length="142" mass="15759">MKTSIFSVIIGLIFISCEVNPQPIDYGNEACEYCKMTIVDKQHASQLVNTNGKVYNFDAIECMINYSEDNKGTVYQLYLINDFQKPGTLIDAKTASFLISPEVSSPMGASLSGFASKEAAKKAKNQYSGEVYNWTSITNKIR</sequence>
<dbReference type="Proteomes" id="UP001262582">
    <property type="component" value="Unassembled WGS sequence"/>
</dbReference>
<dbReference type="PANTHER" id="PTHR41247:SF1">
    <property type="entry name" value="HTH-TYPE TRANSCRIPTIONAL REPRESSOR YCNK"/>
    <property type="match status" value="1"/>
</dbReference>
<evidence type="ECO:0000313" key="2">
    <source>
        <dbReference type="Proteomes" id="UP001262582"/>
    </source>
</evidence>
<dbReference type="RefSeq" id="WP_311504794.1">
    <property type="nucleotide sequence ID" value="NZ_JAVRHK010000022.1"/>
</dbReference>
<accession>A0ABU3DA93</accession>
<protein>
    <submittedName>
        <fullName evidence="1">Nitrous oxide reductase accessory protein NosL</fullName>
    </submittedName>
</protein>
<dbReference type="EMBL" id="JAVRHK010000022">
    <property type="protein sequence ID" value="MDT0678460.1"/>
    <property type="molecule type" value="Genomic_DNA"/>
</dbReference>
<reference evidence="1 2" key="1">
    <citation type="submission" date="2023-09" db="EMBL/GenBank/DDBJ databases">
        <authorList>
            <person name="Rey-Velasco X."/>
        </authorList>
    </citation>
    <scope>NUCLEOTIDE SEQUENCE [LARGE SCALE GENOMIC DNA]</scope>
    <source>
        <strain evidence="1 2">F117</strain>
    </source>
</reference>
<name>A0ABU3DA93_9FLAO</name>
<gene>
    <name evidence="1" type="ORF">RM539_17905</name>
</gene>
<evidence type="ECO:0000313" key="1">
    <source>
        <dbReference type="EMBL" id="MDT0678460.1"/>
    </source>
</evidence>
<dbReference type="SUPFAM" id="SSF160387">
    <property type="entry name" value="NosL/MerB-like"/>
    <property type="match status" value="1"/>
</dbReference>